<comment type="cofactor">
    <cofactor evidence="1">
        <name>Fe(2+)</name>
        <dbReference type="ChEBI" id="CHEBI:29033"/>
    </cofactor>
</comment>
<dbReference type="SUPFAM" id="SSF51197">
    <property type="entry name" value="Clavaminate synthase-like"/>
    <property type="match status" value="1"/>
</dbReference>
<evidence type="ECO:0000259" key="8">
    <source>
        <dbReference type="Pfam" id="PF02668"/>
    </source>
</evidence>
<feature type="domain" description="TauD/TfdA-like" evidence="8">
    <location>
        <begin position="108"/>
        <end position="379"/>
    </location>
</feature>
<accession>A0AB34KN43</accession>
<dbReference type="GO" id="GO:0046872">
    <property type="term" value="F:metal ion binding"/>
    <property type="evidence" value="ECO:0007669"/>
    <property type="project" value="UniProtKB-KW"/>
</dbReference>
<evidence type="ECO:0000256" key="3">
    <source>
        <dbReference type="ARBA" id="ARBA00022723"/>
    </source>
</evidence>
<dbReference type="RefSeq" id="XP_069228677.1">
    <property type="nucleotide sequence ID" value="XM_069374625.1"/>
</dbReference>
<dbReference type="PANTHER" id="PTHR30468:SF1">
    <property type="entry name" value="ALPHA-KETOGLUTARATE-DEPENDENT SULFONATE DIOXYGENASE"/>
    <property type="match status" value="1"/>
</dbReference>
<keyword evidence="3" id="KW-0479">Metal-binding</keyword>
<evidence type="ECO:0000256" key="5">
    <source>
        <dbReference type="ARBA" id="ARBA00023002"/>
    </source>
</evidence>
<protein>
    <recommendedName>
        <fullName evidence="8">TauD/TfdA-like domain-containing protein</fullName>
    </recommendedName>
</protein>
<dbReference type="FunFam" id="3.60.130.10:FF:000003">
    <property type="entry name" value="Alpha-ketoglutarate-dependent taurine dioxygenase"/>
    <property type="match status" value="1"/>
</dbReference>
<dbReference type="Proteomes" id="UP000803884">
    <property type="component" value="Unassembled WGS sequence"/>
</dbReference>
<evidence type="ECO:0000256" key="4">
    <source>
        <dbReference type="ARBA" id="ARBA00022964"/>
    </source>
</evidence>
<organism evidence="9 10">
    <name type="scientific">Cladosporium halotolerans</name>
    <dbReference type="NCBI Taxonomy" id="1052096"/>
    <lineage>
        <taxon>Eukaryota</taxon>
        <taxon>Fungi</taxon>
        <taxon>Dikarya</taxon>
        <taxon>Ascomycota</taxon>
        <taxon>Pezizomycotina</taxon>
        <taxon>Dothideomycetes</taxon>
        <taxon>Dothideomycetidae</taxon>
        <taxon>Cladosporiales</taxon>
        <taxon>Cladosporiaceae</taxon>
        <taxon>Cladosporium</taxon>
    </lineage>
</organism>
<dbReference type="PANTHER" id="PTHR30468">
    <property type="entry name" value="ALPHA-KETOGLUTARATE-DEPENDENT SULFONATE DIOXYGENASE"/>
    <property type="match status" value="1"/>
</dbReference>
<dbReference type="AlphaFoldDB" id="A0AB34KN43"/>
<dbReference type="InterPro" id="IPR003819">
    <property type="entry name" value="TauD/TfdA-like"/>
</dbReference>
<dbReference type="Gene3D" id="3.60.130.10">
    <property type="entry name" value="Clavaminate synthase-like"/>
    <property type="match status" value="1"/>
</dbReference>
<feature type="compositionally biased region" description="Polar residues" evidence="7">
    <location>
        <begin position="7"/>
        <end position="22"/>
    </location>
</feature>
<keyword evidence="10" id="KW-1185">Reference proteome</keyword>
<evidence type="ECO:0000313" key="10">
    <source>
        <dbReference type="Proteomes" id="UP000803884"/>
    </source>
</evidence>
<dbReference type="GeneID" id="96007463"/>
<dbReference type="GO" id="GO:0016706">
    <property type="term" value="F:2-oxoglutarate-dependent dioxygenase activity"/>
    <property type="evidence" value="ECO:0007669"/>
    <property type="project" value="TreeGrafter"/>
</dbReference>
<proteinExistence type="inferred from homology"/>
<comment type="caution">
    <text evidence="9">The sequence shown here is derived from an EMBL/GenBank/DDBJ whole genome shotgun (WGS) entry which is preliminary data.</text>
</comment>
<evidence type="ECO:0000256" key="2">
    <source>
        <dbReference type="ARBA" id="ARBA00005896"/>
    </source>
</evidence>
<evidence type="ECO:0000256" key="6">
    <source>
        <dbReference type="ARBA" id="ARBA00023004"/>
    </source>
</evidence>
<feature type="compositionally biased region" description="Polar residues" evidence="7">
    <location>
        <begin position="31"/>
        <end position="44"/>
    </location>
</feature>
<sequence length="393" mass="42839">MAPALLSPSTPTDRSSEEQQATALYKKDKLQNGSSKEAFAQSTASTNYAAELHGTASHAAASHPEYLPYWDDVKYPPYEPFEAVERGRGADPTFPNLLKGGDGEEGVQVRDLTANIGAEVTGVQLSGLDEKGKDELALFVAQKKVVAFRAQDFADLPIQQALDIAESFGPSHIHPASGAPKGFPRVHVVHRSAADTTAKDFFSERTNSITWHSDVTYELQPPGTTFLYLLDGPAAGGDTLFANLAVAYERLSPAFKERLHGLQAVHSGHEQAGAALARGGTVRREPVATVHPVVRTHPATGEKALFVNPQFTRRIVGFKKEESDCLLGFLYQHIALGADLQARVKWEEGTVVVWDNRVTAHTAILDWTDGQRRHLARLTPRAERPFETPYEGA</sequence>
<comment type="similarity">
    <text evidence="2">Belongs to the TfdA dioxygenase family.</text>
</comment>
<dbReference type="EMBL" id="JAAQHG020000018">
    <property type="protein sequence ID" value="KAL1585571.1"/>
    <property type="molecule type" value="Genomic_DNA"/>
</dbReference>
<gene>
    <name evidence="9" type="ORF">WHR41_06020</name>
</gene>
<evidence type="ECO:0000313" key="9">
    <source>
        <dbReference type="EMBL" id="KAL1585571.1"/>
    </source>
</evidence>
<dbReference type="Pfam" id="PF02668">
    <property type="entry name" value="TauD"/>
    <property type="match status" value="1"/>
</dbReference>
<feature type="region of interest" description="Disordered" evidence="7">
    <location>
        <begin position="1"/>
        <end position="44"/>
    </location>
</feature>
<dbReference type="InterPro" id="IPR051323">
    <property type="entry name" value="AtsK-like"/>
</dbReference>
<name>A0AB34KN43_9PEZI</name>
<dbReference type="InterPro" id="IPR042098">
    <property type="entry name" value="TauD-like_sf"/>
</dbReference>
<evidence type="ECO:0000256" key="1">
    <source>
        <dbReference type="ARBA" id="ARBA00001954"/>
    </source>
</evidence>
<keyword evidence="4" id="KW-0223">Dioxygenase</keyword>
<evidence type="ECO:0000256" key="7">
    <source>
        <dbReference type="SAM" id="MobiDB-lite"/>
    </source>
</evidence>
<keyword evidence="6" id="KW-0408">Iron</keyword>
<reference evidence="9 10" key="1">
    <citation type="journal article" date="2020" name="Microbiol. Resour. Announc.">
        <title>Draft Genome Sequence of a Cladosporium Species Isolated from the Mesophotic Ascidian Didemnum maculosum.</title>
        <authorList>
            <person name="Gioti A."/>
            <person name="Siaperas R."/>
            <person name="Nikolaivits E."/>
            <person name="Le Goff G."/>
            <person name="Ouazzani J."/>
            <person name="Kotoulas G."/>
            <person name="Topakas E."/>
        </authorList>
    </citation>
    <scope>NUCLEOTIDE SEQUENCE [LARGE SCALE GENOMIC DNA]</scope>
    <source>
        <strain evidence="9 10">TM138-S3</strain>
    </source>
</reference>
<keyword evidence="5" id="KW-0560">Oxidoreductase</keyword>
<dbReference type="GO" id="GO:0005737">
    <property type="term" value="C:cytoplasm"/>
    <property type="evidence" value="ECO:0007669"/>
    <property type="project" value="TreeGrafter"/>
</dbReference>